<proteinExistence type="predicted"/>
<dbReference type="Pfam" id="PF07498">
    <property type="entry name" value="Rho_N"/>
    <property type="match status" value="1"/>
</dbReference>
<dbReference type="Proteomes" id="UP001630127">
    <property type="component" value="Unassembled WGS sequence"/>
</dbReference>
<evidence type="ECO:0000259" key="3">
    <source>
        <dbReference type="SMART" id="SM00959"/>
    </source>
</evidence>
<sequence>MSRAIHFIAKSLPGHGLPDGTGLPCQGVSGRAICLTPYSSHGNKKNSPKVKHLRCTVRNISPVCNASSGSHRRNPDLSRQNKQGFSRNRNRQNEDRYVYDSLEESESFSSKNGPLLTSSGIPRFQSTATPGPREKEIVELFRKVQAQLRERAAAKEEKKFEESQKKGKESETVDSLLKLLRKHSVQQGKRSSEIDSGRDFILDQPEQNGPFSEERNTVLYDSNSNVKHENPESEAPVISRPRSNFHRRSPVPRAKLQPVNYVEDAISSDSQTNSDQKRKKKSLEPEFGVEAEPILSDGDVFDDEMSEDESSGIFADDNENVQVDEYSNLSEMKLTELRALAKSRGLRGFSKLKKRELIDLLGGG</sequence>
<dbReference type="PANTHER" id="PTHR34449">
    <property type="entry name" value="RHO TERMINATION FACTOR"/>
    <property type="match status" value="1"/>
</dbReference>
<organism evidence="4 5">
    <name type="scientific">Cinchona calisaya</name>
    <dbReference type="NCBI Taxonomy" id="153742"/>
    <lineage>
        <taxon>Eukaryota</taxon>
        <taxon>Viridiplantae</taxon>
        <taxon>Streptophyta</taxon>
        <taxon>Embryophyta</taxon>
        <taxon>Tracheophyta</taxon>
        <taxon>Spermatophyta</taxon>
        <taxon>Magnoliopsida</taxon>
        <taxon>eudicotyledons</taxon>
        <taxon>Gunneridae</taxon>
        <taxon>Pentapetalae</taxon>
        <taxon>asterids</taxon>
        <taxon>lamiids</taxon>
        <taxon>Gentianales</taxon>
        <taxon>Rubiaceae</taxon>
        <taxon>Cinchonoideae</taxon>
        <taxon>Cinchoneae</taxon>
        <taxon>Cinchona</taxon>
    </lineage>
</organism>
<keyword evidence="5" id="KW-1185">Reference proteome</keyword>
<feature type="coiled-coil region" evidence="1">
    <location>
        <begin position="137"/>
        <end position="171"/>
    </location>
</feature>
<protein>
    <recommendedName>
        <fullName evidence="3">Rho termination factor-like N-terminal domain-containing protein</fullName>
    </recommendedName>
</protein>
<evidence type="ECO:0000313" key="5">
    <source>
        <dbReference type="Proteomes" id="UP001630127"/>
    </source>
</evidence>
<comment type="caution">
    <text evidence="4">The sequence shown here is derived from an EMBL/GenBank/DDBJ whole genome shotgun (WGS) entry which is preliminary data.</text>
</comment>
<feature type="domain" description="Rho termination factor-like N-terminal" evidence="3">
    <location>
        <begin position="328"/>
        <end position="363"/>
    </location>
</feature>
<feature type="compositionally biased region" description="Basic and acidic residues" evidence="2">
    <location>
        <begin position="190"/>
        <end position="201"/>
    </location>
</feature>
<gene>
    <name evidence="4" type="ORF">ACH5RR_020295</name>
</gene>
<dbReference type="SMART" id="SM00959">
    <property type="entry name" value="Rho_N"/>
    <property type="match status" value="1"/>
</dbReference>
<dbReference type="EMBL" id="JBJUIK010000009">
    <property type="protein sequence ID" value="KAL3517706.1"/>
    <property type="molecule type" value="Genomic_DNA"/>
</dbReference>
<feature type="compositionally biased region" description="Polar residues" evidence="2">
    <location>
        <begin position="77"/>
        <end position="87"/>
    </location>
</feature>
<evidence type="ECO:0000313" key="4">
    <source>
        <dbReference type="EMBL" id="KAL3517706.1"/>
    </source>
</evidence>
<accession>A0ABD2ZFV3</accession>
<dbReference type="Gene3D" id="1.10.720.10">
    <property type="match status" value="1"/>
</dbReference>
<keyword evidence="1" id="KW-0175">Coiled coil</keyword>
<dbReference type="InterPro" id="IPR011112">
    <property type="entry name" value="Rho-like_N"/>
</dbReference>
<feature type="region of interest" description="Disordered" evidence="2">
    <location>
        <begin position="64"/>
        <end position="135"/>
    </location>
</feature>
<feature type="compositionally biased region" description="Polar residues" evidence="2">
    <location>
        <begin position="107"/>
        <end position="129"/>
    </location>
</feature>
<dbReference type="PANTHER" id="PTHR34449:SF5">
    <property type="entry name" value="ATP BINDING _ ATPASE"/>
    <property type="match status" value="1"/>
</dbReference>
<evidence type="ECO:0000256" key="1">
    <source>
        <dbReference type="SAM" id="Coils"/>
    </source>
</evidence>
<dbReference type="AlphaFoldDB" id="A0ABD2ZFV3"/>
<reference evidence="4 5" key="1">
    <citation type="submission" date="2024-11" db="EMBL/GenBank/DDBJ databases">
        <title>A near-complete genome assembly of Cinchona calisaya.</title>
        <authorList>
            <person name="Lian D.C."/>
            <person name="Zhao X.W."/>
            <person name="Wei L."/>
        </authorList>
    </citation>
    <scope>NUCLEOTIDE SEQUENCE [LARGE SCALE GENOMIC DNA]</scope>
    <source>
        <tissue evidence="4">Nenye</tissue>
    </source>
</reference>
<feature type="compositionally biased region" description="Acidic residues" evidence="2">
    <location>
        <begin position="299"/>
        <end position="310"/>
    </location>
</feature>
<evidence type="ECO:0000256" key="2">
    <source>
        <dbReference type="SAM" id="MobiDB-lite"/>
    </source>
</evidence>
<name>A0ABD2ZFV3_9GENT</name>
<feature type="region of interest" description="Disordered" evidence="2">
    <location>
        <begin position="182"/>
        <end position="319"/>
    </location>
</feature>